<keyword evidence="4" id="KW-1185">Reference proteome</keyword>
<feature type="binding site" evidence="2">
    <location>
        <position position="26"/>
    </location>
    <ligand>
        <name>Mg(2+)</name>
        <dbReference type="ChEBI" id="CHEBI:18420"/>
    </ligand>
</feature>
<keyword evidence="2" id="KW-0460">Magnesium</keyword>
<dbReference type="InterPro" id="IPR036412">
    <property type="entry name" value="HAD-like_sf"/>
</dbReference>
<reference evidence="3" key="1">
    <citation type="submission" date="2022-06" db="EMBL/GenBank/DDBJ databases">
        <authorList>
            <consortium name="SYNGENTA / RWTH Aachen University"/>
        </authorList>
    </citation>
    <scope>NUCLEOTIDE SEQUENCE</scope>
</reference>
<dbReference type="Pfam" id="PF06888">
    <property type="entry name" value="Put_Phosphatase"/>
    <property type="match status" value="1"/>
</dbReference>
<dbReference type="InterPro" id="IPR023214">
    <property type="entry name" value="HAD_sf"/>
</dbReference>
<dbReference type="GO" id="GO:0046872">
    <property type="term" value="F:metal ion binding"/>
    <property type="evidence" value="ECO:0007669"/>
    <property type="project" value="UniProtKB-KW"/>
</dbReference>
<evidence type="ECO:0000313" key="4">
    <source>
        <dbReference type="Proteomes" id="UP001153365"/>
    </source>
</evidence>
<dbReference type="InterPro" id="IPR016965">
    <property type="entry name" value="Pase_PHOSPHO-typ"/>
</dbReference>
<accession>A0AAV0BI41</accession>
<feature type="binding site" evidence="2">
    <location>
        <position position="24"/>
    </location>
    <ligand>
        <name>Mg(2+)</name>
        <dbReference type="ChEBI" id="CHEBI:18420"/>
    </ligand>
</feature>
<dbReference type="GO" id="GO:0016791">
    <property type="term" value="F:phosphatase activity"/>
    <property type="evidence" value="ECO:0007669"/>
    <property type="project" value="InterPro"/>
</dbReference>
<dbReference type="EMBL" id="CALTRL010005778">
    <property type="protein sequence ID" value="CAH7686226.1"/>
    <property type="molecule type" value="Genomic_DNA"/>
</dbReference>
<dbReference type="SUPFAM" id="SSF56784">
    <property type="entry name" value="HAD-like"/>
    <property type="match status" value="1"/>
</dbReference>
<dbReference type="AlphaFoldDB" id="A0AAV0BI41"/>
<keyword evidence="2" id="KW-0479">Metal-binding</keyword>
<comment type="caution">
    <text evidence="3">The sequence shown here is derived from an EMBL/GenBank/DDBJ whole genome shotgun (WGS) entry which is preliminary data.</text>
</comment>
<name>A0AAV0BI41_PHAPC</name>
<dbReference type="Proteomes" id="UP001153365">
    <property type="component" value="Unassembled WGS sequence"/>
</dbReference>
<feature type="active site" description="Proton donor" evidence="1">
    <location>
        <position position="26"/>
    </location>
</feature>
<organism evidence="3 4">
    <name type="scientific">Phakopsora pachyrhizi</name>
    <name type="common">Asian soybean rust disease fungus</name>
    <dbReference type="NCBI Taxonomy" id="170000"/>
    <lineage>
        <taxon>Eukaryota</taxon>
        <taxon>Fungi</taxon>
        <taxon>Dikarya</taxon>
        <taxon>Basidiomycota</taxon>
        <taxon>Pucciniomycotina</taxon>
        <taxon>Pucciniomycetes</taxon>
        <taxon>Pucciniales</taxon>
        <taxon>Phakopsoraceae</taxon>
        <taxon>Phakopsora</taxon>
    </lineage>
</organism>
<feature type="active site" description="Nucleophile" evidence="1">
    <location>
        <position position="24"/>
    </location>
</feature>
<protein>
    <submittedName>
        <fullName evidence="3">Phosphatase phospho-type</fullName>
    </submittedName>
</protein>
<feature type="binding site" evidence="2">
    <location>
        <position position="221"/>
    </location>
    <ligand>
        <name>Mg(2+)</name>
        <dbReference type="ChEBI" id="CHEBI:18420"/>
    </ligand>
</feature>
<evidence type="ECO:0000256" key="2">
    <source>
        <dbReference type="PIRSR" id="PIRSR031051-3"/>
    </source>
</evidence>
<dbReference type="Gene3D" id="3.40.50.1000">
    <property type="entry name" value="HAD superfamily/HAD-like"/>
    <property type="match status" value="1"/>
</dbReference>
<evidence type="ECO:0000313" key="3">
    <source>
        <dbReference type="EMBL" id="CAH7686226.1"/>
    </source>
</evidence>
<proteinExistence type="predicted"/>
<dbReference type="PANTHER" id="PTHR20889">
    <property type="entry name" value="PHOSPHATASE, ORPHAN 1, 2"/>
    <property type="match status" value="1"/>
</dbReference>
<sequence length="286" mass="33822">MSINEGPKQAGGETSRRKQLIIFDFDWRVSSLIDQDTDRYLFEVLDPELRKLLIQRKQSMQWTDNVADCLKKLNEKGFKRSQIEHAFSSLPLHPAMKRAIEELYDTNIESDQHKKSQNDNNQIETIFLILSNSNSKFIEIVLTHHKMNFRNIFKEIITNPADWSENDGYLDLDRRIKESSDRQHQCQFDCSPNMCKGEEFISFLDRNGGRDSFERVTYIGDGENDYCPIVRLKKSDFALVRKRRGLIERIKEEDILNNNEPRLRCKVVEWDGAWEVEQFFRSNLYN</sequence>
<dbReference type="PANTHER" id="PTHR20889:SF12">
    <property type="entry name" value="LP01149P"/>
    <property type="match status" value="1"/>
</dbReference>
<evidence type="ECO:0000256" key="1">
    <source>
        <dbReference type="PIRSR" id="PIRSR031051-1"/>
    </source>
</evidence>
<comment type="cofactor">
    <cofactor evidence="2">
        <name>Mg(2+)</name>
        <dbReference type="ChEBI" id="CHEBI:18420"/>
    </cofactor>
</comment>
<gene>
    <name evidence="3" type="ORF">PPACK8108_LOCUS20848</name>
</gene>
<dbReference type="PIRSF" id="PIRSF031051">
    <property type="entry name" value="PyrdxlP_Pase_PHOSPHO2"/>
    <property type="match status" value="1"/>
</dbReference>